<evidence type="ECO:0000256" key="2">
    <source>
        <dbReference type="ARBA" id="ARBA00022448"/>
    </source>
</evidence>
<reference evidence="11" key="1">
    <citation type="submission" date="2016-04" db="EMBL/GenBank/DDBJ databases">
        <authorList>
            <person name="Evans L.H."/>
            <person name="Alamgir A."/>
            <person name="Owens N."/>
            <person name="Weber N.D."/>
            <person name="Virtaneva K."/>
            <person name="Barbian K."/>
            <person name="Babar A."/>
            <person name="Rosenke K."/>
        </authorList>
    </citation>
    <scope>NUCLEOTIDE SEQUENCE</scope>
    <source>
        <strain evidence="11">86</strain>
    </source>
</reference>
<dbReference type="InterPro" id="IPR055348">
    <property type="entry name" value="DctQ"/>
</dbReference>
<evidence type="ECO:0000259" key="10">
    <source>
        <dbReference type="Pfam" id="PF04290"/>
    </source>
</evidence>
<evidence type="ECO:0000256" key="1">
    <source>
        <dbReference type="ARBA" id="ARBA00004429"/>
    </source>
</evidence>
<evidence type="ECO:0000313" key="11">
    <source>
        <dbReference type="EMBL" id="SBW06190.1"/>
    </source>
</evidence>
<dbReference type="GO" id="GO:0022857">
    <property type="term" value="F:transmembrane transporter activity"/>
    <property type="evidence" value="ECO:0007669"/>
    <property type="project" value="TreeGrafter"/>
</dbReference>
<dbReference type="AlphaFoldDB" id="A0A212K372"/>
<evidence type="ECO:0000256" key="7">
    <source>
        <dbReference type="ARBA" id="ARBA00023136"/>
    </source>
</evidence>
<accession>A0A212K372</accession>
<feature type="transmembrane region" description="Helical" evidence="9">
    <location>
        <begin position="132"/>
        <end position="153"/>
    </location>
</feature>
<protein>
    <submittedName>
        <fullName evidence="11">Putative Tripartite ATP-independent periplasmic transporter DctQ component</fullName>
    </submittedName>
</protein>
<evidence type="ECO:0000256" key="9">
    <source>
        <dbReference type="SAM" id="Phobius"/>
    </source>
</evidence>
<dbReference type="InterPro" id="IPR007387">
    <property type="entry name" value="TRAP_DctQ"/>
</dbReference>
<dbReference type="PANTHER" id="PTHR35011">
    <property type="entry name" value="2,3-DIKETO-L-GULONATE TRAP TRANSPORTER SMALL PERMEASE PROTEIN YIAM"/>
    <property type="match status" value="1"/>
</dbReference>
<dbReference type="Pfam" id="PF04290">
    <property type="entry name" value="DctQ"/>
    <property type="match status" value="1"/>
</dbReference>
<feature type="transmembrane region" description="Helical" evidence="9">
    <location>
        <begin position="55"/>
        <end position="73"/>
    </location>
</feature>
<proteinExistence type="inferred from homology"/>
<sequence>MAVVKAFHKLSELLDYACGAACVFCLAAMVVMTGLQIACRIWFTALAWSEELTRYLMVWATFLGASCVYRRSGHINVTIVRALFPESCQKTMHVCCHLLCAAFCIAAVIYGIDYMGMQSRQLSAALRIPMSWVYLAIPVGCGILALHVVDLLLKMLPEGGGNEGGAA</sequence>
<evidence type="ECO:0000256" key="5">
    <source>
        <dbReference type="ARBA" id="ARBA00022692"/>
    </source>
</evidence>
<evidence type="ECO:0000256" key="6">
    <source>
        <dbReference type="ARBA" id="ARBA00022989"/>
    </source>
</evidence>
<name>A0A212K372_9DELT</name>
<feature type="transmembrane region" description="Helical" evidence="9">
    <location>
        <begin position="21"/>
        <end position="43"/>
    </location>
</feature>
<dbReference type="GO" id="GO:0015740">
    <property type="term" value="P:C4-dicarboxylate transport"/>
    <property type="evidence" value="ECO:0007669"/>
    <property type="project" value="TreeGrafter"/>
</dbReference>
<comment type="subcellular location">
    <subcellularLocation>
        <location evidence="1">Cell inner membrane</location>
        <topology evidence="1">Multi-pass membrane protein</topology>
    </subcellularLocation>
</comment>
<feature type="domain" description="Tripartite ATP-independent periplasmic transporters DctQ component" evidence="10">
    <location>
        <begin position="29"/>
        <end position="155"/>
    </location>
</feature>
<keyword evidence="2" id="KW-0813">Transport</keyword>
<keyword evidence="6 9" id="KW-1133">Transmembrane helix</keyword>
<feature type="transmembrane region" description="Helical" evidence="9">
    <location>
        <begin position="94"/>
        <end position="112"/>
    </location>
</feature>
<keyword evidence="3" id="KW-1003">Cell membrane</keyword>
<evidence type="ECO:0000256" key="8">
    <source>
        <dbReference type="ARBA" id="ARBA00038436"/>
    </source>
</evidence>
<organism evidence="11">
    <name type="scientific">uncultured delta proteobacterium</name>
    <dbReference type="NCBI Taxonomy" id="34034"/>
    <lineage>
        <taxon>Bacteria</taxon>
        <taxon>Deltaproteobacteria</taxon>
        <taxon>environmental samples</taxon>
    </lineage>
</organism>
<gene>
    <name evidence="11" type="ORF">KL86DPRO_20619</name>
</gene>
<dbReference type="PANTHER" id="PTHR35011:SF2">
    <property type="entry name" value="2,3-DIKETO-L-GULONATE TRAP TRANSPORTER SMALL PERMEASE PROTEIN YIAM"/>
    <property type="match status" value="1"/>
</dbReference>
<keyword evidence="4" id="KW-0997">Cell inner membrane</keyword>
<keyword evidence="5 9" id="KW-0812">Transmembrane</keyword>
<evidence type="ECO:0000256" key="3">
    <source>
        <dbReference type="ARBA" id="ARBA00022475"/>
    </source>
</evidence>
<keyword evidence="7 9" id="KW-0472">Membrane</keyword>
<dbReference type="GO" id="GO:0005886">
    <property type="term" value="C:plasma membrane"/>
    <property type="evidence" value="ECO:0007669"/>
    <property type="project" value="UniProtKB-SubCell"/>
</dbReference>
<evidence type="ECO:0000256" key="4">
    <source>
        <dbReference type="ARBA" id="ARBA00022519"/>
    </source>
</evidence>
<dbReference type="EMBL" id="FLUQ01000002">
    <property type="protein sequence ID" value="SBW06190.1"/>
    <property type="molecule type" value="Genomic_DNA"/>
</dbReference>
<comment type="similarity">
    <text evidence="8">Belongs to the TRAP transporter small permease family.</text>
</comment>